<name>M3D321_SPHMS</name>
<dbReference type="Proteomes" id="UP000016931">
    <property type="component" value="Unassembled WGS sequence"/>
</dbReference>
<evidence type="ECO:0000259" key="9">
    <source>
        <dbReference type="PROSITE" id="PS51194"/>
    </source>
</evidence>
<dbReference type="Gene3D" id="3.40.50.150">
    <property type="entry name" value="Vaccinia Virus protein VP39"/>
    <property type="match status" value="1"/>
</dbReference>
<evidence type="ECO:0000256" key="5">
    <source>
        <dbReference type="ARBA" id="ARBA00022771"/>
    </source>
</evidence>
<protein>
    <recommendedName>
        <fullName evidence="9">Helicase C-terminal domain-containing protein</fullName>
    </recommendedName>
</protein>
<dbReference type="PROSITE" id="PS51194">
    <property type="entry name" value="HELICASE_CTER"/>
    <property type="match status" value="1"/>
</dbReference>
<evidence type="ECO:0000256" key="7">
    <source>
        <dbReference type="ARBA" id="ARBA00022833"/>
    </source>
</evidence>
<dbReference type="GO" id="GO:0008270">
    <property type="term" value="F:zinc ion binding"/>
    <property type="evidence" value="ECO:0007669"/>
    <property type="project" value="UniProtKB-KW"/>
</dbReference>
<evidence type="ECO:0000256" key="3">
    <source>
        <dbReference type="ARBA" id="ARBA00022723"/>
    </source>
</evidence>
<dbReference type="Gene3D" id="3.40.50.300">
    <property type="entry name" value="P-loop containing nucleotide triphosphate hydrolases"/>
    <property type="match status" value="2"/>
</dbReference>
<keyword evidence="3" id="KW-0479">Metal-binding</keyword>
<dbReference type="GO" id="GO:0006281">
    <property type="term" value="P:DNA repair"/>
    <property type="evidence" value="ECO:0007669"/>
    <property type="project" value="TreeGrafter"/>
</dbReference>
<dbReference type="EMBL" id="KB456264">
    <property type="protein sequence ID" value="EMF12625.1"/>
    <property type="molecule type" value="Genomic_DNA"/>
</dbReference>
<dbReference type="CDD" id="cd18793">
    <property type="entry name" value="SF2_C_SNF"/>
    <property type="match status" value="1"/>
</dbReference>
<dbReference type="GO" id="GO:0016787">
    <property type="term" value="F:hydrolase activity"/>
    <property type="evidence" value="ECO:0007669"/>
    <property type="project" value="UniProtKB-KW"/>
</dbReference>
<dbReference type="GO" id="GO:0005524">
    <property type="term" value="F:ATP binding"/>
    <property type="evidence" value="ECO:0007669"/>
    <property type="project" value="UniProtKB-KW"/>
</dbReference>
<dbReference type="InterPro" id="IPR049730">
    <property type="entry name" value="SNF2/RAD54-like_C"/>
</dbReference>
<dbReference type="GeneID" id="27900104"/>
<dbReference type="RefSeq" id="XP_016760746.1">
    <property type="nucleotide sequence ID" value="XM_016902967.1"/>
</dbReference>
<dbReference type="InterPro" id="IPR050628">
    <property type="entry name" value="SNF2_RAD54_helicase_TF"/>
</dbReference>
<dbReference type="GO" id="GO:0008094">
    <property type="term" value="F:ATP-dependent activity, acting on DNA"/>
    <property type="evidence" value="ECO:0007669"/>
    <property type="project" value="TreeGrafter"/>
</dbReference>
<dbReference type="InterPro" id="IPR001525">
    <property type="entry name" value="C5_MeTfrase"/>
</dbReference>
<keyword evidence="1" id="KW-0489">Methyltransferase</keyword>
<dbReference type="HOGENOM" id="CLU_000796_0_0_1"/>
<dbReference type="PANTHER" id="PTHR45626:SF26">
    <property type="entry name" value="FAMILY HELICASE, PUTATIVE (AFU_ORTHOLOGUE AFUA_2G09120)-RELATED"/>
    <property type="match status" value="1"/>
</dbReference>
<dbReference type="Pfam" id="PF00271">
    <property type="entry name" value="Helicase_C"/>
    <property type="match status" value="1"/>
</dbReference>
<evidence type="ECO:0000256" key="6">
    <source>
        <dbReference type="ARBA" id="ARBA00022801"/>
    </source>
</evidence>
<keyword evidence="8" id="KW-0067">ATP-binding</keyword>
<keyword evidence="11" id="KW-1185">Reference proteome</keyword>
<dbReference type="STRING" id="692275.M3D321"/>
<organism evidence="10 11">
    <name type="scientific">Sphaerulina musiva (strain SO2202)</name>
    <name type="common">Poplar stem canker fungus</name>
    <name type="synonym">Septoria musiva</name>
    <dbReference type="NCBI Taxonomy" id="692275"/>
    <lineage>
        <taxon>Eukaryota</taxon>
        <taxon>Fungi</taxon>
        <taxon>Dikarya</taxon>
        <taxon>Ascomycota</taxon>
        <taxon>Pezizomycotina</taxon>
        <taxon>Dothideomycetes</taxon>
        <taxon>Dothideomycetidae</taxon>
        <taxon>Mycosphaerellales</taxon>
        <taxon>Mycosphaerellaceae</taxon>
        <taxon>Sphaerulina</taxon>
    </lineage>
</organism>
<keyword evidence="4" id="KW-0547">Nucleotide-binding</keyword>
<feature type="domain" description="Helicase C-terminal" evidence="9">
    <location>
        <begin position="1693"/>
        <end position="1852"/>
    </location>
</feature>
<sequence>MVNLAGKGTKLELGLPPLSDTREIFEEITKKGLQKGLQNALDSLPGPLRVATMCSGTESPLLALELFQECLGSSAFELDHLFSAEIVPFKQAYIERNFRPPIIFRDICELTNAVHDAEPKATTAYGGKVAVPRDVDLLIAGTSCVDYSMLNKHKKTVDDGGESGDTYTAVLAYCKAFRPSIVLLENVLGAPWDRMLSDYKKIGYVSTGAFLDTKRFHIPQTRQRGYMVCFDQRATSVSLEGAGKKWTELMSYFKRPASSPVSSFLLPGDQRRTQQHIKDDAPTREIDWTRCELRHTDMRQDLRLGNGRPVTHWSENGSVLVPEGGDPTWYYRMPERIWDLLDIAVMRNALPDHGFYDPWYKTKIWNVSQNVDRQIDQAAFGIIGCITPTMIPFLTDSGRALVPEELLKLQGLPLDKISFTTEQPREIQDLAGNAMSTTVIGPAILSALIAGHRAISRSQADDRRSATPTKSSLGFFTAPTERVAAAALQDTVDLALLLRRAEQAARRCVCETAGKISSRPIQKCTGCGHTACYDCAGNPTHVYKHDPQLSRDRSTPSDFEDFLRSTLPLVLNFTSSSWQDLALSKELEAIVKAIGPQFSLQSIRRTHCWTVTYAGSGARLELSLATDRANWRLFADIPKHLPSNSALRAQLVQPIAVGTARNSLFPDRWQARNPESMRYPIQIRESGDRVASWWARLGLLDYASHTVPAFLDITVDTPLAMLSGRYEYLPHCGKASDSLFKRTDPAQPPMFLFLDPTGTGEPEADCFVFSDNIERLEYDEVRSVFASIAAPWRPWARPGKLATKPQLAVSGTWHEHACHLAASEPLIEIDRLKAVGTVVGAAACTQTVQLLSAFLKGKEIQKTNAPVLVDHKWALEAMGRAFPTSEWRPLAAQAASLRCERCAPSRPELRWALQDNNEIKAYEDMPSAAAYEQAIKARPQAVVLVATQVSDGLKVDLGVNIATLAHRARARLPSAASDVEYVWRILHKTDRTPYVFKKFKLVSNENDDADLHSTDTGLSVELFHAQRQSLAWMIEQEKGARFTLEESEEETVAASGWMASGWMAEVRARATVNVRGGICADHPGFGKTITSLALIGSALKSTSAGDEDIIRDLQTRQPAGLKATTATLIVCPPSLVQQWVDEIKNKMGLQNGVYRIATPKHLSMYTIADFAKAKIIVVSRTVFASPEYTNRLASFAAVPGPAALKGRAFMRWRDYAVQQIPEHLAILEGEGKGSLITHVKATYRANLKNEEFKAMVPSRRHRGQGYIANKNKNKNQKLTSAQQTMQAAPDTLDTATIDQPLFEMFYFNRLIVDEFHDYDPTDYAATVALTADKRWGLSGTPAIEDFFQVAQMAKLLGVTLPIGSMDAAVIKASSRKALTKDLSPFELFDTMSRHLPSHAKYASIHALHQRFLGTFARQNVGDFSEMKYEDYLVPVHLDVEHRLLYTELSQHLNTTQMRIKATGKSKTTDRNRRLNEAVSSSSTAEEALSKAAAFVDQTSRGVLLDDLIDSCNSHIANLRASLADMASHVTAKEKARFDEWSACMLNEGVDEVASIFASARKASKTTRGGSKNDTGSSVHKLNSLCSRLLMERRSLRYLTTARQLQDDSQNKRKVNRCTNPACATPVPTNYALSAVCGHLICETCYQHNKKAATTLCPAAGCSSAVQAHHLLWTTKMGDLNRIKPSPYGAKLEKTMQILQMVQSKGEQAILFVQFAQQLQQAALALKHYQISGIVVENAAQAGSQLEAFRASADTVIVLNAADETAAGSNLQNANHVIFLSPLLQQTQYKYDSTMAQAVGRVRRFGQSRPIYVYRIVALDTIDVDVLEHRERRSDALVEQHAPKISTKHAKAGPERTQLVREDGQFSLRPQSWLVGCDADLDADEMEKVKGKGRVMGWEDFSSLVKFSSKYTENDD</sequence>
<evidence type="ECO:0000313" key="10">
    <source>
        <dbReference type="EMBL" id="EMF12625.1"/>
    </source>
</evidence>
<dbReference type="eggNOG" id="KOG1001">
    <property type="taxonomic scope" value="Eukaryota"/>
</dbReference>
<dbReference type="InterPro" id="IPR014001">
    <property type="entry name" value="Helicase_ATP-bd"/>
</dbReference>
<dbReference type="InterPro" id="IPR001650">
    <property type="entry name" value="Helicase_C-like"/>
</dbReference>
<dbReference type="InterPro" id="IPR029063">
    <property type="entry name" value="SAM-dependent_MTases_sf"/>
</dbReference>
<dbReference type="Pfam" id="PF00176">
    <property type="entry name" value="SNF2-rel_dom"/>
    <property type="match status" value="1"/>
</dbReference>
<dbReference type="GO" id="GO:0032259">
    <property type="term" value="P:methylation"/>
    <property type="evidence" value="ECO:0007669"/>
    <property type="project" value="UniProtKB-KW"/>
</dbReference>
<dbReference type="InterPro" id="IPR027417">
    <property type="entry name" value="P-loop_NTPase"/>
</dbReference>
<dbReference type="Pfam" id="PF00145">
    <property type="entry name" value="DNA_methylase"/>
    <property type="match status" value="1"/>
</dbReference>
<dbReference type="GO" id="GO:0005634">
    <property type="term" value="C:nucleus"/>
    <property type="evidence" value="ECO:0007669"/>
    <property type="project" value="TreeGrafter"/>
</dbReference>
<evidence type="ECO:0000256" key="1">
    <source>
        <dbReference type="ARBA" id="ARBA00022603"/>
    </source>
</evidence>
<dbReference type="GO" id="GO:0008168">
    <property type="term" value="F:methyltransferase activity"/>
    <property type="evidence" value="ECO:0007669"/>
    <property type="project" value="UniProtKB-KW"/>
</dbReference>
<dbReference type="PROSITE" id="PS00518">
    <property type="entry name" value="ZF_RING_1"/>
    <property type="match status" value="1"/>
</dbReference>
<dbReference type="OrthoDB" id="423221at2759"/>
<proteinExistence type="predicted"/>
<reference evidence="10 11" key="1">
    <citation type="journal article" date="2012" name="PLoS Pathog.">
        <title>Diverse lifestyles and strategies of plant pathogenesis encoded in the genomes of eighteen Dothideomycetes fungi.</title>
        <authorList>
            <person name="Ohm R.A."/>
            <person name="Feau N."/>
            <person name="Henrissat B."/>
            <person name="Schoch C.L."/>
            <person name="Horwitz B.A."/>
            <person name="Barry K.W."/>
            <person name="Condon B.J."/>
            <person name="Copeland A.C."/>
            <person name="Dhillon B."/>
            <person name="Glaser F."/>
            <person name="Hesse C.N."/>
            <person name="Kosti I."/>
            <person name="LaButti K."/>
            <person name="Lindquist E.A."/>
            <person name="Lucas S."/>
            <person name="Salamov A.A."/>
            <person name="Bradshaw R.E."/>
            <person name="Ciuffetti L."/>
            <person name="Hamelin R.C."/>
            <person name="Kema G.H.J."/>
            <person name="Lawrence C."/>
            <person name="Scott J.A."/>
            <person name="Spatafora J.W."/>
            <person name="Turgeon B.G."/>
            <person name="de Wit P.J.G.M."/>
            <person name="Zhong S."/>
            <person name="Goodwin S.B."/>
            <person name="Grigoriev I.V."/>
        </authorList>
    </citation>
    <scope>NUCLEOTIDE SEQUENCE [LARGE SCALE GENOMIC DNA]</scope>
    <source>
        <strain evidence="10 11">SO2202</strain>
    </source>
</reference>
<dbReference type="InterPro" id="IPR000330">
    <property type="entry name" value="SNF2_N"/>
</dbReference>
<dbReference type="InterPro" id="IPR017907">
    <property type="entry name" value="Znf_RING_CS"/>
</dbReference>
<dbReference type="SUPFAM" id="SSF52540">
    <property type="entry name" value="P-loop containing nucleoside triphosphate hydrolases"/>
    <property type="match status" value="2"/>
</dbReference>
<accession>M3D321</accession>
<dbReference type="SMART" id="SM00487">
    <property type="entry name" value="DEXDc"/>
    <property type="match status" value="1"/>
</dbReference>
<dbReference type="eggNOG" id="KOG0298">
    <property type="taxonomic scope" value="Eukaryota"/>
</dbReference>
<keyword evidence="6" id="KW-0378">Hydrolase</keyword>
<dbReference type="PANTHER" id="PTHR45626">
    <property type="entry name" value="TRANSCRIPTION TERMINATION FACTOR 2-RELATED"/>
    <property type="match status" value="1"/>
</dbReference>
<keyword evidence="5" id="KW-0863">Zinc-finger</keyword>
<evidence type="ECO:0000313" key="11">
    <source>
        <dbReference type="Proteomes" id="UP000016931"/>
    </source>
</evidence>
<evidence type="ECO:0000256" key="8">
    <source>
        <dbReference type="ARBA" id="ARBA00022840"/>
    </source>
</evidence>
<dbReference type="OMA" id="SMIPYIT"/>
<evidence type="ECO:0000256" key="2">
    <source>
        <dbReference type="ARBA" id="ARBA00022679"/>
    </source>
</evidence>
<gene>
    <name evidence="10" type="ORF">SEPMUDRAFT_141516</name>
</gene>
<keyword evidence="7" id="KW-0862">Zinc</keyword>
<dbReference type="SUPFAM" id="SSF53335">
    <property type="entry name" value="S-adenosyl-L-methionine-dependent methyltransferases"/>
    <property type="match status" value="1"/>
</dbReference>
<evidence type="ECO:0000256" key="4">
    <source>
        <dbReference type="ARBA" id="ARBA00022741"/>
    </source>
</evidence>
<keyword evidence="2" id="KW-0808">Transferase</keyword>